<organism evidence="20 21">
    <name type="scientific">Vibrio mangrovi</name>
    <dbReference type="NCBI Taxonomy" id="474394"/>
    <lineage>
        <taxon>Bacteria</taxon>
        <taxon>Pseudomonadati</taxon>
        <taxon>Pseudomonadota</taxon>
        <taxon>Gammaproteobacteria</taxon>
        <taxon>Vibrionales</taxon>
        <taxon>Vibrionaceae</taxon>
        <taxon>Vibrio</taxon>
    </lineage>
</organism>
<keyword evidence="10" id="KW-0482">Metalloprotease</keyword>
<sequence>MHISPNDTNSYRYITLPNQLRVLLICDQNAQKSAAALAINVGHFDDPADREGLAHFLEHMLFLGTEKYPNSGEFQNFINQHGGSHNAWTGTEHSCFFFDITASAYEKALDRFAQFFTAPLFNEESLDKERQAIESEYKLKLNDDVRRLYQVHKETIHPQHPFAKFSVGNLQTLSDRNQASIREEIVRFHREHYSADLMTLAVIAPESLDIQEQWIVERFSAVVNQQRYGKKIREPFVTRENTGLLIEAEPLKDIRKLFLAFPLPGMDVYYQQKPLSYFAHLLGYEGKNSLTLALKDKGWITSLSAGGGASGSNYREFTISMLLTEAGLEHVDEVILAIFSYIRQIREHGLQPWRYDEKKAVLEAAFRYQETARPLDTVSHLVMNMQHYREEDTIYGDYMMQSYDEALLREILDQFVPENLRATLLAQGRDYNQTANWYYTPYSVTSFTESQLAFFGQAQSELSMDLPEPNPFICHELQPKPIDSTNDKPQIIQESDGFRLWHMQDQEFLVPKGVIYVAIDSPYAVQNPRNIVMTRLCVEIFLDSLAKETYPAEIAGMGYNMYTHQGGVTLSISGFSQKQPELLKLILDRFEQREFSEHRFLSVKTQLERSWRNAAKDRPISQLFNAMTGLLQPNNPPYDSLLEALQTIQVQELAPFVDQMLSQLHVEMFIYGDWRKSDALQIGQELIQALHVQDQRYEESLRPLVMLGKQGTFRREVYCDQDDSAVVLYYQCTDISPRSVALYSLANHLMSATFFHEIRTKQQLGYMVGTGNLPLNRHPGIVMYVQSPHAAPVDLMASIDEYLNAFYMVLLELNEYQWHSSKRGLLNQIATPDPTLRSRAQRFWVAIGNKDHQFDQREQVLQELKQLSRSDMIRFVVNELKPRTANRLIMHTQGNAHYDAGQLTLGREVGSIEAFQLMPKAYELG</sequence>
<feature type="domain" description="Coenzyme PQQ synthesis protein F-like C-terminal lobe" evidence="18">
    <location>
        <begin position="745"/>
        <end position="844"/>
    </location>
</feature>
<keyword evidence="9" id="KW-0862">Zinc</keyword>
<dbReference type="GO" id="GO:0006508">
    <property type="term" value="P:proteolysis"/>
    <property type="evidence" value="ECO:0007669"/>
    <property type="project" value="UniProtKB-KW"/>
</dbReference>
<dbReference type="RefSeq" id="WP_087480555.1">
    <property type="nucleotide sequence ID" value="NZ_AP024883.1"/>
</dbReference>
<comment type="similarity">
    <text evidence="3 14">Belongs to the peptidase M16 family.</text>
</comment>
<evidence type="ECO:0000256" key="13">
    <source>
        <dbReference type="ARBA" id="ARBA00033450"/>
    </source>
</evidence>
<evidence type="ECO:0000256" key="9">
    <source>
        <dbReference type="ARBA" id="ARBA00022833"/>
    </source>
</evidence>
<evidence type="ECO:0000256" key="4">
    <source>
        <dbReference type="ARBA" id="ARBA00012449"/>
    </source>
</evidence>
<dbReference type="InterPro" id="IPR054734">
    <property type="entry name" value="PqqF-like_C_4"/>
</dbReference>
<keyword evidence="22" id="KW-1185">Reference proteome</keyword>
<evidence type="ECO:0000259" key="15">
    <source>
        <dbReference type="Pfam" id="PF00675"/>
    </source>
</evidence>
<evidence type="ECO:0000256" key="12">
    <source>
        <dbReference type="ARBA" id="ARBA00031184"/>
    </source>
</evidence>
<dbReference type="FunFam" id="3.30.830.10:FF:000005">
    <property type="entry name" value="nardilysin isoform X1"/>
    <property type="match status" value="1"/>
</dbReference>
<dbReference type="InterPro" id="IPR007863">
    <property type="entry name" value="Peptidase_M16_C"/>
</dbReference>
<evidence type="ECO:0000256" key="11">
    <source>
        <dbReference type="ARBA" id="ARBA00029597"/>
    </source>
</evidence>
<evidence type="ECO:0000259" key="16">
    <source>
        <dbReference type="Pfam" id="PF05193"/>
    </source>
</evidence>
<dbReference type="AlphaFoldDB" id="A0A1Y6IS77"/>
<feature type="domain" description="Peptidase M16 N-terminal" evidence="15">
    <location>
        <begin position="21"/>
        <end position="158"/>
    </location>
</feature>
<protein>
    <recommendedName>
        <fullName evidence="5">Protease 3</fullName>
        <ecNumber evidence="4">3.4.24.55</ecNumber>
    </recommendedName>
    <alternativeName>
        <fullName evidence="13">Pitrilysin</fullName>
    </alternativeName>
    <alternativeName>
        <fullName evidence="12">Protease III</fullName>
    </alternativeName>
    <alternativeName>
        <fullName evidence="11">Protease pi</fullName>
    </alternativeName>
</protein>
<dbReference type="SUPFAM" id="SSF63411">
    <property type="entry name" value="LuxS/MPP-like metallohydrolase"/>
    <property type="match status" value="4"/>
</dbReference>
<dbReference type="EMBL" id="JAWRCO010000001">
    <property type="protein sequence ID" value="MDW6001461.1"/>
    <property type="molecule type" value="Genomic_DNA"/>
</dbReference>
<dbReference type="FunFam" id="3.30.830.10:FF:000012">
    <property type="entry name" value="Protease 3"/>
    <property type="match status" value="1"/>
</dbReference>
<evidence type="ECO:0000256" key="7">
    <source>
        <dbReference type="ARBA" id="ARBA00022723"/>
    </source>
</evidence>
<dbReference type="InterPro" id="IPR032632">
    <property type="entry name" value="Peptidase_M16_M"/>
</dbReference>
<dbReference type="GO" id="GO:0046872">
    <property type="term" value="F:metal ion binding"/>
    <property type="evidence" value="ECO:0007669"/>
    <property type="project" value="UniProtKB-KW"/>
</dbReference>
<feature type="domain" description="Peptidase M16 middle/third" evidence="17">
    <location>
        <begin position="366"/>
        <end position="644"/>
    </location>
</feature>
<dbReference type="PANTHER" id="PTHR43690">
    <property type="entry name" value="NARDILYSIN"/>
    <property type="match status" value="1"/>
</dbReference>
<dbReference type="EMBL" id="FXXI01000002">
    <property type="protein sequence ID" value="SMS00517.1"/>
    <property type="molecule type" value="Genomic_DNA"/>
</dbReference>
<dbReference type="GO" id="GO:0005737">
    <property type="term" value="C:cytoplasm"/>
    <property type="evidence" value="ECO:0007669"/>
    <property type="project" value="UniProtKB-ARBA"/>
</dbReference>
<accession>A0A1Y6IS77</accession>
<evidence type="ECO:0000259" key="17">
    <source>
        <dbReference type="Pfam" id="PF16187"/>
    </source>
</evidence>
<dbReference type="Pfam" id="PF16187">
    <property type="entry name" value="Peptidase_M16_M"/>
    <property type="match status" value="1"/>
</dbReference>
<dbReference type="PANTHER" id="PTHR43690:SF18">
    <property type="entry name" value="INSULIN-DEGRADING ENZYME-RELATED"/>
    <property type="match status" value="1"/>
</dbReference>
<dbReference type="Pfam" id="PF22456">
    <property type="entry name" value="PqqF-like_C_4"/>
    <property type="match status" value="1"/>
</dbReference>
<dbReference type="Pfam" id="PF05193">
    <property type="entry name" value="Peptidase_M16_C"/>
    <property type="match status" value="1"/>
</dbReference>
<dbReference type="OrthoDB" id="9811314at2"/>
<dbReference type="GO" id="GO:0004222">
    <property type="term" value="F:metalloendopeptidase activity"/>
    <property type="evidence" value="ECO:0007669"/>
    <property type="project" value="UniProtKB-EC"/>
</dbReference>
<gene>
    <name evidence="20" type="primary">ptrA</name>
    <name evidence="19" type="ORF">SBX37_00865</name>
    <name evidence="20" type="ORF">VIM7927_01783</name>
</gene>
<evidence type="ECO:0000256" key="1">
    <source>
        <dbReference type="ARBA" id="ARBA00001947"/>
    </source>
</evidence>
<evidence type="ECO:0000313" key="20">
    <source>
        <dbReference type="EMBL" id="SMS00517.1"/>
    </source>
</evidence>
<keyword evidence="6 20" id="KW-0645">Protease</keyword>
<evidence type="ECO:0000256" key="2">
    <source>
        <dbReference type="ARBA" id="ARBA00002184"/>
    </source>
</evidence>
<dbReference type="InterPro" id="IPR050626">
    <property type="entry name" value="Peptidase_M16"/>
</dbReference>
<dbReference type="Gene3D" id="3.30.830.10">
    <property type="entry name" value="Metalloenzyme, LuxS/M16 peptidase-like"/>
    <property type="match status" value="4"/>
</dbReference>
<evidence type="ECO:0000256" key="10">
    <source>
        <dbReference type="ARBA" id="ARBA00023049"/>
    </source>
</evidence>
<keyword evidence="8 20" id="KW-0378">Hydrolase</keyword>
<dbReference type="Pfam" id="PF00675">
    <property type="entry name" value="Peptidase_M16"/>
    <property type="match status" value="1"/>
</dbReference>
<reference evidence="19 22" key="2">
    <citation type="submission" date="2023-11" db="EMBL/GenBank/DDBJ databases">
        <title>Plant-associative lifestyle of Vibrio porteresiae and its evolutionary dynamics.</title>
        <authorList>
            <person name="Rameshkumar N."/>
            <person name="Kirti K."/>
        </authorList>
    </citation>
    <scope>NUCLEOTIDE SEQUENCE [LARGE SCALE GENOMIC DNA]</scope>
    <source>
        <strain evidence="19 22">MSSRF38</strain>
    </source>
</reference>
<evidence type="ECO:0000313" key="19">
    <source>
        <dbReference type="EMBL" id="MDW6001461.1"/>
    </source>
</evidence>
<reference evidence="20 21" key="1">
    <citation type="submission" date="2017-05" db="EMBL/GenBank/DDBJ databases">
        <authorList>
            <person name="Song R."/>
            <person name="Chenine A.L."/>
            <person name="Ruprecht R.M."/>
        </authorList>
    </citation>
    <scope>NUCLEOTIDE SEQUENCE [LARGE SCALE GENOMIC DNA]</scope>
    <source>
        <strain evidence="20 21">CECT 7927</strain>
    </source>
</reference>
<proteinExistence type="inferred from homology"/>
<dbReference type="InterPro" id="IPR011765">
    <property type="entry name" value="Pept_M16_N"/>
</dbReference>
<evidence type="ECO:0000256" key="8">
    <source>
        <dbReference type="ARBA" id="ARBA00022801"/>
    </source>
</evidence>
<comment type="cofactor">
    <cofactor evidence="1">
        <name>Zn(2+)</name>
        <dbReference type="ChEBI" id="CHEBI:29105"/>
    </cofactor>
</comment>
<evidence type="ECO:0000256" key="5">
    <source>
        <dbReference type="ARBA" id="ARBA00017565"/>
    </source>
</evidence>
<dbReference type="PROSITE" id="PS00143">
    <property type="entry name" value="INSULINASE"/>
    <property type="match status" value="1"/>
</dbReference>
<dbReference type="Proteomes" id="UP001283366">
    <property type="component" value="Unassembled WGS sequence"/>
</dbReference>
<evidence type="ECO:0000313" key="21">
    <source>
        <dbReference type="Proteomes" id="UP000196125"/>
    </source>
</evidence>
<comment type="function">
    <text evidence="2">Endopeptidase that degrades small peptides of less than 7 kDa, such as glucagon and insulin.</text>
</comment>
<dbReference type="InterPro" id="IPR001431">
    <property type="entry name" value="Pept_M16_Zn_BS"/>
</dbReference>
<keyword evidence="7" id="KW-0479">Metal-binding</keyword>
<feature type="domain" description="Peptidase M16 C-terminal" evidence="16">
    <location>
        <begin position="182"/>
        <end position="361"/>
    </location>
</feature>
<dbReference type="InterPro" id="IPR011249">
    <property type="entry name" value="Metalloenz_LuxS/M16"/>
</dbReference>
<evidence type="ECO:0000256" key="6">
    <source>
        <dbReference type="ARBA" id="ARBA00022670"/>
    </source>
</evidence>
<evidence type="ECO:0000313" key="22">
    <source>
        <dbReference type="Proteomes" id="UP001283366"/>
    </source>
</evidence>
<evidence type="ECO:0000256" key="3">
    <source>
        <dbReference type="ARBA" id="ARBA00007261"/>
    </source>
</evidence>
<dbReference type="EC" id="3.4.24.55" evidence="4"/>
<evidence type="ECO:0000259" key="18">
    <source>
        <dbReference type="Pfam" id="PF22456"/>
    </source>
</evidence>
<dbReference type="Proteomes" id="UP000196125">
    <property type="component" value="Unassembled WGS sequence"/>
</dbReference>
<evidence type="ECO:0000256" key="14">
    <source>
        <dbReference type="RuleBase" id="RU004447"/>
    </source>
</evidence>
<name>A0A1Y6IS77_9VIBR</name>